<evidence type="ECO:0000256" key="5">
    <source>
        <dbReference type="ARBA" id="ARBA00022723"/>
    </source>
</evidence>
<protein>
    <recommendedName>
        <fullName evidence="3">ribonuclease H</fullName>
        <ecNumber evidence="3">3.1.26.4</ecNumber>
    </recommendedName>
</protein>
<feature type="domain" description="RNase H type-1" evidence="8">
    <location>
        <begin position="53"/>
        <end position="219"/>
    </location>
</feature>
<gene>
    <name evidence="9" type="ORF">HDK90DRAFT_549657</name>
</gene>
<keyword evidence="5" id="KW-0479">Metal-binding</keyword>
<evidence type="ECO:0000256" key="6">
    <source>
        <dbReference type="ARBA" id="ARBA00022759"/>
    </source>
</evidence>
<evidence type="ECO:0000256" key="7">
    <source>
        <dbReference type="ARBA" id="ARBA00022801"/>
    </source>
</evidence>
<evidence type="ECO:0000313" key="10">
    <source>
        <dbReference type="Proteomes" id="UP001492380"/>
    </source>
</evidence>
<dbReference type="CDD" id="cd13934">
    <property type="entry name" value="RNase_H_Dikarya_like"/>
    <property type="match status" value="1"/>
</dbReference>
<keyword evidence="10" id="KW-1185">Reference proteome</keyword>
<evidence type="ECO:0000259" key="8">
    <source>
        <dbReference type="PROSITE" id="PS50879"/>
    </source>
</evidence>
<evidence type="ECO:0000256" key="1">
    <source>
        <dbReference type="ARBA" id="ARBA00000077"/>
    </source>
</evidence>
<dbReference type="SUPFAM" id="SSF53098">
    <property type="entry name" value="Ribonuclease H-like"/>
    <property type="match status" value="1"/>
</dbReference>
<sequence length="228" mass="25872">MYNDAWITPDGATINGQTLNLCDEYNWYFDEMIETCNNCGRFFLQSPAEDDFSHDVPIIFTDGACFDNGNPNARAGCGVAMGESSDNQFWFYFTRNPNNRRTNQVAELRGIKEGLLKAVQMLEEEPISECWDKEPNKAFLIATDSKYAVDAITQWLPRWKASANGYINASGRPVGNGSEFRLLDELISDFEDRGYLIGLFYVPREYNTDADRLAREGASRDKGPIYKC</sequence>
<keyword evidence="7" id="KW-0378">Hydrolase</keyword>
<reference evidence="9 10" key="1">
    <citation type="submission" date="2024-04" db="EMBL/GenBank/DDBJ databases">
        <title>Phyllosticta paracitricarpa is synonymous to the EU quarantine fungus P. citricarpa based on phylogenomic analyses.</title>
        <authorList>
            <consortium name="Lawrence Berkeley National Laboratory"/>
            <person name="Van Ingen-Buijs V.A."/>
            <person name="Van Westerhoven A.C."/>
            <person name="Haridas S."/>
            <person name="Skiadas P."/>
            <person name="Martin F."/>
            <person name="Groenewald J.Z."/>
            <person name="Crous P.W."/>
            <person name="Seidl M.F."/>
        </authorList>
    </citation>
    <scope>NUCLEOTIDE SEQUENCE [LARGE SCALE GENOMIC DNA]</scope>
    <source>
        <strain evidence="9 10">CBS 123374</strain>
    </source>
</reference>
<comment type="catalytic activity">
    <reaction evidence="1">
        <text>Endonucleolytic cleavage to 5'-phosphomonoester.</text>
        <dbReference type="EC" id="3.1.26.4"/>
    </reaction>
</comment>
<keyword evidence="6" id="KW-0255">Endonuclease</keyword>
<organism evidence="9 10">
    <name type="scientific">Phyllosticta capitalensis</name>
    <dbReference type="NCBI Taxonomy" id="121624"/>
    <lineage>
        <taxon>Eukaryota</taxon>
        <taxon>Fungi</taxon>
        <taxon>Dikarya</taxon>
        <taxon>Ascomycota</taxon>
        <taxon>Pezizomycotina</taxon>
        <taxon>Dothideomycetes</taxon>
        <taxon>Dothideomycetes incertae sedis</taxon>
        <taxon>Botryosphaeriales</taxon>
        <taxon>Phyllostictaceae</taxon>
        <taxon>Phyllosticta</taxon>
    </lineage>
</organism>
<dbReference type="InterPro" id="IPR012337">
    <property type="entry name" value="RNaseH-like_sf"/>
</dbReference>
<dbReference type="Gene3D" id="3.30.420.10">
    <property type="entry name" value="Ribonuclease H-like superfamily/Ribonuclease H"/>
    <property type="match status" value="1"/>
</dbReference>
<keyword evidence="4" id="KW-0540">Nuclease</keyword>
<dbReference type="InterPro" id="IPR050092">
    <property type="entry name" value="RNase_H"/>
</dbReference>
<proteinExistence type="inferred from homology"/>
<dbReference type="PROSITE" id="PS50879">
    <property type="entry name" value="RNASE_H_1"/>
    <property type="match status" value="1"/>
</dbReference>
<comment type="similarity">
    <text evidence="2">Belongs to the RNase H family.</text>
</comment>
<evidence type="ECO:0000256" key="4">
    <source>
        <dbReference type="ARBA" id="ARBA00022722"/>
    </source>
</evidence>
<dbReference type="Proteomes" id="UP001492380">
    <property type="component" value="Unassembled WGS sequence"/>
</dbReference>
<evidence type="ECO:0000313" key="9">
    <source>
        <dbReference type="EMBL" id="KAK8237764.1"/>
    </source>
</evidence>
<evidence type="ECO:0000256" key="3">
    <source>
        <dbReference type="ARBA" id="ARBA00012180"/>
    </source>
</evidence>
<comment type="caution">
    <text evidence="9">The sequence shown here is derived from an EMBL/GenBank/DDBJ whole genome shotgun (WGS) entry which is preliminary data.</text>
</comment>
<dbReference type="PANTHER" id="PTHR10642">
    <property type="entry name" value="RIBONUCLEASE H1"/>
    <property type="match status" value="1"/>
</dbReference>
<dbReference type="PANTHER" id="PTHR10642:SF26">
    <property type="entry name" value="RIBONUCLEASE H1"/>
    <property type="match status" value="1"/>
</dbReference>
<accession>A0ABR1YSE2</accession>
<dbReference type="EMBL" id="JBBWRZ010000004">
    <property type="protein sequence ID" value="KAK8237764.1"/>
    <property type="molecule type" value="Genomic_DNA"/>
</dbReference>
<dbReference type="InterPro" id="IPR036397">
    <property type="entry name" value="RNaseH_sf"/>
</dbReference>
<evidence type="ECO:0000256" key="2">
    <source>
        <dbReference type="ARBA" id="ARBA00005300"/>
    </source>
</evidence>
<dbReference type="Pfam" id="PF00075">
    <property type="entry name" value="RNase_H"/>
    <property type="match status" value="1"/>
</dbReference>
<name>A0ABR1YSE2_9PEZI</name>
<dbReference type="InterPro" id="IPR002156">
    <property type="entry name" value="RNaseH_domain"/>
</dbReference>
<dbReference type="EC" id="3.1.26.4" evidence="3"/>